<gene>
    <name evidence="2" type="primary">Hypp6941</name>
    <name evidence="2" type="ORF">BLAG_LOCUS5946</name>
</gene>
<dbReference type="PANTHER" id="PTHR19446">
    <property type="entry name" value="REVERSE TRANSCRIPTASES"/>
    <property type="match status" value="1"/>
</dbReference>
<organism evidence="2 3">
    <name type="scientific">Branchiostoma lanceolatum</name>
    <name type="common">Common lancelet</name>
    <name type="synonym">Amphioxus lanceolatum</name>
    <dbReference type="NCBI Taxonomy" id="7740"/>
    <lineage>
        <taxon>Eukaryota</taxon>
        <taxon>Metazoa</taxon>
        <taxon>Chordata</taxon>
        <taxon>Cephalochordata</taxon>
        <taxon>Leptocardii</taxon>
        <taxon>Amphioxiformes</taxon>
        <taxon>Branchiostomatidae</taxon>
        <taxon>Branchiostoma</taxon>
    </lineage>
</organism>
<proteinExistence type="predicted"/>
<feature type="compositionally biased region" description="Basic and acidic residues" evidence="1">
    <location>
        <begin position="590"/>
        <end position="612"/>
    </location>
</feature>
<name>A0A8J9YVS0_BRALA</name>
<reference evidence="2" key="1">
    <citation type="submission" date="2022-01" db="EMBL/GenBank/DDBJ databases">
        <authorList>
            <person name="Braso-Vives M."/>
        </authorList>
    </citation>
    <scope>NUCLEOTIDE SEQUENCE</scope>
</reference>
<feature type="compositionally biased region" description="Basic and acidic residues" evidence="1">
    <location>
        <begin position="132"/>
        <end position="169"/>
    </location>
</feature>
<dbReference type="Proteomes" id="UP000838412">
    <property type="component" value="Chromosome 13"/>
</dbReference>
<dbReference type="AlphaFoldDB" id="A0A8J9YVS0"/>
<evidence type="ECO:0000256" key="1">
    <source>
        <dbReference type="SAM" id="MobiDB-lite"/>
    </source>
</evidence>
<accession>A0A8J9YVS0</accession>
<protein>
    <submittedName>
        <fullName evidence="2">Hypp6941 protein</fullName>
    </submittedName>
</protein>
<keyword evidence="3" id="KW-1185">Reference proteome</keyword>
<feature type="region of interest" description="Disordered" evidence="1">
    <location>
        <begin position="709"/>
        <end position="741"/>
    </location>
</feature>
<sequence>MNRMFYTGQANGGGHVLEHTEAEKDLEVQVDERLPFHANSAGAAQKANQVLGLVKRTFFNLDEETVPLLYKTMVRPHLEYANVVWGPHFKTDQTAVEKVQGRATWLVPSLKSLPCSKRQERLKLPSLKFRKERANRTEDSPIRANHTEDSPIRANRTEDSPIRANRTEDSPILGNCSEDSPILGNTEYVIGVYPLKEVLNRPDPTSSPTVFEEPPHLLPIDTSDFTEAEVQEAIKTLKNNKSPGMDGITAEMLKAGGDCTVQGMCNQAWNSGEVPEDCKNGAVVCIPKKGNLTDCDNWRGVTPLFIPGNSKVYATCILNRMRDAVDKVSDKYPSVALTVSCSDPCGVRQGPADCPVKDGRASGRFLVGTRQYLEALNSPNNPAVATFLVKEIARSCEQSLDIIRGTTDVTMSAPVLRGDITLANRNLMEVIKAVRSDSPLPEEDLIATSFPDVPLHSLSRDELEEHMADLTGESLDLLLSMAGLDERDKDATIRLAHFTIIAANNTTTVSEKVAASPASKKAAQAVTNMLDGQDNTTQEETPPPATPSRDPANPPPAKKAKKTKPPPPPLSEDDSESDKGTFEDETLQQEVDKVKEICLDPLIHREPDHVKEALFPLTTDEDTYAREKSKSVYDSVHFYDENNSDNLPSTNRSPDRPLTEPCSTADPPTPPVTIVPPRSSMAPDGDSQLEEDINVSIAYATAALADTGEVVDVDRPPTSAASNYPPVSPPSSEEMTEANDREVELETTMDVAVSRKVERGGRALEKVKDGGSATWTEKLKKRAAETLDHTLNLSGDQVRISSRELPGPIAVLSLYRRPGYHNPTR</sequence>
<feature type="region of interest" description="Disordered" evidence="1">
    <location>
        <begin position="533"/>
        <end position="687"/>
    </location>
</feature>
<feature type="compositionally biased region" description="Pro residues" evidence="1">
    <location>
        <begin position="541"/>
        <end position="557"/>
    </location>
</feature>
<dbReference type="EMBL" id="OV696698">
    <property type="protein sequence ID" value="CAH1242675.1"/>
    <property type="molecule type" value="Genomic_DNA"/>
</dbReference>
<dbReference type="OrthoDB" id="407509at2759"/>
<evidence type="ECO:0000313" key="3">
    <source>
        <dbReference type="Proteomes" id="UP000838412"/>
    </source>
</evidence>
<feature type="region of interest" description="Disordered" evidence="1">
    <location>
        <begin position="127"/>
        <end position="178"/>
    </location>
</feature>
<evidence type="ECO:0000313" key="2">
    <source>
        <dbReference type="EMBL" id="CAH1242675.1"/>
    </source>
</evidence>